<evidence type="ECO:0000256" key="6">
    <source>
        <dbReference type="SAM" id="Phobius"/>
    </source>
</evidence>
<dbReference type="SMART" id="SM00724">
    <property type="entry name" value="TLC"/>
    <property type="match status" value="1"/>
</dbReference>
<evidence type="ECO:0000313" key="8">
    <source>
        <dbReference type="EMBL" id="GAB1226517.1"/>
    </source>
</evidence>
<name>A0ABQ0DUQ3_9EUKA</name>
<keyword evidence="4 5" id="KW-0472">Membrane</keyword>
<evidence type="ECO:0000256" key="1">
    <source>
        <dbReference type="ARBA" id="ARBA00004141"/>
    </source>
</evidence>
<dbReference type="InterPro" id="IPR006634">
    <property type="entry name" value="TLC-dom"/>
</dbReference>
<dbReference type="Pfam" id="PF03798">
    <property type="entry name" value="TRAM_LAG1_CLN8"/>
    <property type="match status" value="1"/>
</dbReference>
<evidence type="ECO:0000256" key="5">
    <source>
        <dbReference type="PROSITE-ProRule" id="PRU00205"/>
    </source>
</evidence>
<organism evidence="8 9">
    <name type="scientific">Entamoeba nuttalli</name>
    <dbReference type="NCBI Taxonomy" id="412467"/>
    <lineage>
        <taxon>Eukaryota</taxon>
        <taxon>Amoebozoa</taxon>
        <taxon>Evosea</taxon>
        <taxon>Archamoebae</taxon>
        <taxon>Mastigamoebida</taxon>
        <taxon>Entamoebidae</taxon>
        <taxon>Entamoeba</taxon>
    </lineage>
</organism>
<evidence type="ECO:0000256" key="2">
    <source>
        <dbReference type="ARBA" id="ARBA00022692"/>
    </source>
</evidence>
<dbReference type="EMBL" id="BAAFRS010000297">
    <property type="protein sequence ID" value="GAB1226517.1"/>
    <property type="molecule type" value="Genomic_DNA"/>
</dbReference>
<dbReference type="PANTHER" id="PTHR12560:SF0">
    <property type="entry name" value="LD18904P"/>
    <property type="match status" value="1"/>
</dbReference>
<feature type="transmembrane region" description="Helical" evidence="6">
    <location>
        <begin position="58"/>
        <end position="75"/>
    </location>
</feature>
<dbReference type="InterPro" id="IPR016439">
    <property type="entry name" value="Lag1/Lac1-like"/>
</dbReference>
<keyword evidence="9" id="KW-1185">Reference proteome</keyword>
<proteinExistence type="predicted"/>
<feature type="domain" description="TLC" evidence="7">
    <location>
        <begin position="101"/>
        <end position="318"/>
    </location>
</feature>
<protein>
    <recommendedName>
        <fullName evidence="7">TLC domain-containing protein</fullName>
    </recommendedName>
</protein>
<reference evidence="8 9" key="1">
    <citation type="journal article" date="2019" name="PLoS Negl. Trop. Dis.">
        <title>Whole genome sequencing of Entamoeba nuttalli reveals mammalian host-related molecular signatures and a novel octapeptide-repeat surface protein.</title>
        <authorList>
            <person name="Tanaka M."/>
            <person name="Makiuchi T."/>
            <person name="Komiyama T."/>
            <person name="Shiina T."/>
            <person name="Osaki K."/>
            <person name="Tachibana H."/>
        </authorList>
    </citation>
    <scope>NUCLEOTIDE SEQUENCE [LARGE SCALE GENOMIC DNA]</scope>
    <source>
        <strain evidence="8 9">P19-061405</strain>
    </source>
</reference>
<evidence type="ECO:0000313" key="9">
    <source>
        <dbReference type="Proteomes" id="UP001628156"/>
    </source>
</evidence>
<keyword evidence="2 5" id="KW-0812">Transmembrane</keyword>
<comment type="subcellular location">
    <subcellularLocation>
        <location evidence="1">Membrane</location>
        <topology evidence="1">Multi-pass membrane protein</topology>
    </subcellularLocation>
</comment>
<keyword evidence="3 6" id="KW-1133">Transmembrane helix</keyword>
<dbReference type="Proteomes" id="UP001628156">
    <property type="component" value="Unassembled WGS sequence"/>
</dbReference>
<evidence type="ECO:0000256" key="3">
    <source>
        <dbReference type="ARBA" id="ARBA00022989"/>
    </source>
</evidence>
<dbReference type="PROSITE" id="PS50922">
    <property type="entry name" value="TLC"/>
    <property type="match status" value="1"/>
</dbReference>
<comment type="caution">
    <text evidence="8">The sequence shown here is derived from an EMBL/GenBank/DDBJ whole genome shotgun (WGS) entry which is preliminary data.</text>
</comment>
<feature type="transmembrane region" description="Helical" evidence="6">
    <location>
        <begin position="20"/>
        <end position="38"/>
    </location>
</feature>
<feature type="transmembrane region" description="Helical" evidence="6">
    <location>
        <begin position="213"/>
        <end position="231"/>
    </location>
</feature>
<dbReference type="PIRSF" id="PIRSF005225">
    <property type="entry name" value="LAG1_LAC1"/>
    <property type="match status" value="1"/>
</dbReference>
<feature type="transmembrane region" description="Helical" evidence="6">
    <location>
        <begin position="286"/>
        <end position="310"/>
    </location>
</feature>
<dbReference type="PANTHER" id="PTHR12560">
    <property type="entry name" value="LONGEVITY ASSURANCE FACTOR 1 LAG1"/>
    <property type="match status" value="1"/>
</dbReference>
<gene>
    <name evidence="8" type="ORF">ENUP19_0297G0013</name>
</gene>
<sequence length="330" mass="38851">MTQRQNVIIKSKNIKDKLSIVQIIILIPLAIICFPTSLTRYQTKNLIIPSNFPKASDLFPSLFILIFLSLFRYFLTKDVLNQLGEWCIDRKKWNNKKVRKERVKRFGHCVFKNIYFFITAPLGICLFKNEDWVPAVLFGNGKQDISLLWEDFPLTPQTNSIIIFYNWELGYHLQSLLFHLLSTPRNDFFETLLHHLCSVFLMTFSYTNNCARIGVLVLILHDIVDVFMYFSKWAIDLENIIPGSLCFIFLTFVYALFRLYVFPMYIIRAGLIAINYVPDTIKYKYLTYGLFMLMLFSLLALHIYWFYLIIQMLIHLISGKGARDIHSIVE</sequence>
<accession>A0ABQ0DUQ3</accession>
<evidence type="ECO:0000259" key="7">
    <source>
        <dbReference type="PROSITE" id="PS50922"/>
    </source>
</evidence>
<feature type="transmembrane region" description="Helical" evidence="6">
    <location>
        <begin position="243"/>
        <end position="266"/>
    </location>
</feature>
<evidence type="ECO:0000256" key="4">
    <source>
        <dbReference type="ARBA" id="ARBA00023136"/>
    </source>
</evidence>